<evidence type="ECO:0000256" key="8">
    <source>
        <dbReference type="ARBA" id="ARBA00022825"/>
    </source>
</evidence>
<dbReference type="GO" id="GO:0046872">
    <property type="term" value="F:metal ion binding"/>
    <property type="evidence" value="ECO:0007669"/>
    <property type="project" value="UniProtKB-KW"/>
</dbReference>
<comment type="caution">
    <text evidence="16">The sequence shown here is derived from an EMBL/GenBank/DDBJ whole genome shotgun (WGS) entry which is preliminary data.</text>
</comment>
<dbReference type="InterPro" id="IPR049419">
    <property type="entry name" value="Reelin_subrepeat-B"/>
</dbReference>
<dbReference type="GO" id="GO:0007155">
    <property type="term" value="P:cell adhesion"/>
    <property type="evidence" value="ECO:0007669"/>
    <property type="project" value="UniProtKB-KW"/>
</dbReference>
<dbReference type="EMBL" id="JAXCGZ010022652">
    <property type="protein sequence ID" value="KAK7028236.1"/>
    <property type="molecule type" value="Genomic_DNA"/>
</dbReference>
<evidence type="ECO:0000313" key="17">
    <source>
        <dbReference type="Proteomes" id="UP001381693"/>
    </source>
</evidence>
<evidence type="ECO:0000256" key="6">
    <source>
        <dbReference type="ARBA" id="ARBA00022723"/>
    </source>
</evidence>
<dbReference type="GO" id="GO:0006508">
    <property type="term" value="P:proteolysis"/>
    <property type="evidence" value="ECO:0007669"/>
    <property type="project" value="UniProtKB-KW"/>
</dbReference>
<keyword evidence="9" id="KW-0862">Zinc</keyword>
<keyword evidence="2" id="KW-0217">Developmental protein</keyword>
<dbReference type="PANTHER" id="PTHR11841">
    <property type="entry name" value="REELIN"/>
    <property type="match status" value="1"/>
</dbReference>
<gene>
    <name evidence="16" type="ORF">SK128_005963</name>
</gene>
<evidence type="ECO:0000256" key="12">
    <source>
        <dbReference type="ARBA" id="ARBA00023773"/>
    </source>
</evidence>
<organism evidence="16 17">
    <name type="scientific">Halocaridina rubra</name>
    <name type="common">Hawaiian red shrimp</name>
    <dbReference type="NCBI Taxonomy" id="373956"/>
    <lineage>
        <taxon>Eukaryota</taxon>
        <taxon>Metazoa</taxon>
        <taxon>Ecdysozoa</taxon>
        <taxon>Arthropoda</taxon>
        <taxon>Crustacea</taxon>
        <taxon>Multicrustacea</taxon>
        <taxon>Malacostraca</taxon>
        <taxon>Eumalacostraca</taxon>
        <taxon>Eucarida</taxon>
        <taxon>Decapoda</taxon>
        <taxon>Pleocyemata</taxon>
        <taxon>Caridea</taxon>
        <taxon>Atyoidea</taxon>
        <taxon>Atyidae</taxon>
        <taxon>Halocaridina</taxon>
    </lineage>
</organism>
<evidence type="ECO:0000256" key="3">
    <source>
        <dbReference type="ARBA" id="ARBA00022525"/>
    </source>
</evidence>
<evidence type="ECO:0000313" key="16">
    <source>
        <dbReference type="EMBL" id="KAK7028236.1"/>
    </source>
</evidence>
<keyword evidence="17" id="KW-1185">Reference proteome</keyword>
<comment type="subcellular location">
    <subcellularLocation>
        <location evidence="1">Secreted</location>
        <location evidence="1">Extracellular space</location>
        <location evidence="1">Extracellular matrix</location>
    </subcellularLocation>
</comment>
<protein>
    <recommendedName>
        <fullName evidence="13">Reelin</fullName>
    </recommendedName>
</protein>
<name>A0AAN8ZYQ9_HALRR</name>
<dbReference type="GO" id="GO:0001764">
    <property type="term" value="P:neuron migration"/>
    <property type="evidence" value="ECO:0007669"/>
    <property type="project" value="InterPro"/>
</dbReference>
<proteinExistence type="inferred from homology"/>
<dbReference type="GO" id="GO:0007417">
    <property type="term" value="P:central nervous system development"/>
    <property type="evidence" value="ECO:0007669"/>
    <property type="project" value="InterPro"/>
</dbReference>
<keyword evidence="6" id="KW-0479">Metal-binding</keyword>
<evidence type="ECO:0000256" key="5">
    <source>
        <dbReference type="ARBA" id="ARBA00022670"/>
    </source>
</evidence>
<dbReference type="AlphaFoldDB" id="A0AAN8ZYQ9"/>
<comment type="similarity">
    <text evidence="12">Belongs to the reelin family.</text>
</comment>
<evidence type="ECO:0000256" key="13">
    <source>
        <dbReference type="ARBA" id="ARBA00023900"/>
    </source>
</evidence>
<evidence type="ECO:0000256" key="1">
    <source>
        <dbReference type="ARBA" id="ARBA00004498"/>
    </source>
</evidence>
<dbReference type="PANTHER" id="PTHR11841:SF1">
    <property type="entry name" value="REELIN"/>
    <property type="match status" value="1"/>
</dbReference>
<evidence type="ECO:0000256" key="2">
    <source>
        <dbReference type="ARBA" id="ARBA00022473"/>
    </source>
</evidence>
<dbReference type="GO" id="GO:0070325">
    <property type="term" value="F:lipoprotein particle receptor binding"/>
    <property type="evidence" value="ECO:0007669"/>
    <property type="project" value="InterPro"/>
</dbReference>
<reference evidence="16 17" key="1">
    <citation type="submission" date="2023-11" db="EMBL/GenBank/DDBJ databases">
        <title>Halocaridina rubra genome assembly.</title>
        <authorList>
            <person name="Smith C."/>
        </authorList>
    </citation>
    <scope>NUCLEOTIDE SEQUENCE [LARGE SCALE GENOMIC DNA]</scope>
    <source>
        <strain evidence="16">EP-1</strain>
        <tissue evidence="16">Whole</tissue>
    </source>
</reference>
<evidence type="ECO:0000256" key="9">
    <source>
        <dbReference type="ARBA" id="ARBA00022833"/>
    </source>
</evidence>
<evidence type="ECO:0000256" key="10">
    <source>
        <dbReference type="ARBA" id="ARBA00022837"/>
    </source>
</evidence>
<dbReference type="Proteomes" id="UP001381693">
    <property type="component" value="Unassembled WGS sequence"/>
</dbReference>
<evidence type="ECO:0000256" key="15">
    <source>
        <dbReference type="ARBA" id="ARBA00046064"/>
    </source>
</evidence>
<keyword evidence="10" id="KW-0106">Calcium</keyword>
<evidence type="ECO:0000256" key="4">
    <source>
        <dbReference type="ARBA" id="ARBA00022530"/>
    </source>
</evidence>
<dbReference type="Pfam" id="PF21471">
    <property type="entry name" value="Reelin_subrepeat-B"/>
    <property type="match status" value="2"/>
</dbReference>
<evidence type="ECO:0000256" key="11">
    <source>
        <dbReference type="ARBA" id="ARBA00022889"/>
    </source>
</evidence>
<keyword evidence="8" id="KW-0720">Serine protease</keyword>
<sequence>MSFVSNISISCIVDLDIIRSSYFRQEAFFIPLPISARTRQTRFRWWQGYNEMLLGDDANSQGEHAEWHLDNVMVLANETLPQALLDTFDGNTSVSLPWFLTSGSSLLKGCGKNDSVMMFPGYSGFKYAETWDFVAAETNLIQFDIRVGCDDTDLGGEVDLEYSNDHGMNWLLSRSG</sequence>
<keyword evidence="4" id="KW-0272">Extracellular matrix</keyword>
<evidence type="ECO:0000256" key="14">
    <source>
        <dbReference type="ARBA" id="ARBA00044961"/>
    </source>
</evidence>
<dbReference type="InterPro" id="IPR034968">
    <property type="entry name" value="Reelin"/>
</dbReference>
<accession>A0AAN8ZYQ9</accession>
<keyword evidence="7" id="KW-0378">Hydrolase</keyword>
<comment type="function">
    <text evidence="15">Extracellular matrix serine protease secreted by pioneer neurons that plays a role in layering of neurons in the cerebral cortex and cerebellum by coordinating cell positioning during neurodevelopment. Regulates microtubule function in neurons and neuronal migration. Binding to the extracellular domains of lipoprotein receptors VLDLR and LRP8/APOER2 induces tyrosine phosphorylation of DAB1 and modulation of TAU phosphorylation. Affects migration of sympathetic preganglionic neurons in the spinal cord, where it seems to act as a barrier to neuronal migration. Enzymatic activity is important for the modulation of cell adhesion.</text>
</comment>
<dbReference type="GO" id="GO:0008236">
    <property type="term" value="F:serine-type peptidase activity"/>
    <property type="evidence" value="ECO:0007669"/>
    <property type="project" value="UniProtKB-KW"/>
</dbReference>
<keyword evidence="11" id="KW-0130">Cell adhesion</keyword>
<evidence type="ECO:0000256" key="7">
    <source>
        <dbReference type="ARBA" id="ARBA00022801"/>
    </source>
</evidence>
<keyword evidence="5" id="KW-0645">Protease</keyword>
<comment type="subunit">
    <text evidence="14">Oligomer of disulfide-linked homodimers.</text>
</comment>
<keyword evidence="3" id="KW-0964">Secreted</keyword>
<dbReference type="Gene3D" id="2.60.120.260">
    <property type="entry name" value="Galactose-binding domain-like"/>
    <property type="match status" value="2"/>
</dbReference>